<gene>
    <name evidence="1" type="ORF">CK203_112890</name>
</gene>
<organism evidence="1 2">
    <name type="scientific">Vitis vinifera</name>
    <name type="common">Grape</name>
    <dbReference type="NCBI Taxonomy" id="29760"/>
    <lineage>
        <taxon>Eukaryota</taxon>
        <taxon>Viridiplantae</taxon>
        <taxon>Streptophyta</taxon>
        <taxon>Embryophyta</taxon>
        <taxon>Tracheophyta</taxon>
        <taxon>Spermatophyta</taxon>
        <taxon>Magnoliopsida</taxon>
        <taxon>eudicotyledons</taxon>
        <taxon>Gunneridae</taxon>
        <taxon>Pentapetalae</taxon>
        <taxon>rosids</taxon>
        <taxon>Vitales</taxon>
        <taxon>Vitaceae</taxon>
        <taxon>Viteae</taxon>
        <taxon>Vitis</taxon>
    </lineage>
</organism>
<proteinExistence type="predicted"/>
<evidence type="ECO:0000313" key="2">
    <source>
        <dbReference type="Proteomes" id="UP000288805"/>
    </source>
</evidence>
<comment type="caution">
    <text evidence="1">The sequence shown here is derived from an EMBL/GenBank/DDBJ whole genome shotgun (WGS) entry which is preliminary data.</text>
</comment>
<accession>A0A438F1B9</accession>
<sequence length="347" mass="40526">MDVPPEDQNSQHGQEDNFNAYRSMRDRMHPPRMSAPSCIVPPIEQLVIQPHIVPLLPTFHGMESENPYSHIKEFEENEKFYERWERYKEAINACPHHGFDTWLLVSYFYDEDGMNQMLERWEEMKSQPNAKGGMYVLNEDMDMKAKVAAMARRLEKLEMKKQGCERLCGRSEVHQCSTESENRQCREYIEQNDGWMQNDMSQKIDNVQYAISRLTNLNTVQEKGKFPSNLIKIPRVSMKWSLKRENLQSIEASESQYPFTRHDQTSANICKKFKDLCTVKRGLNVNKKAFLTEQVSAIIQCKSPMKYKDPGCPHLSEYWRDLRGKSFVRLGSKCEFATLLCLQAIGT</sequence>
<dbReference type="Proteomes" id="UP000288805">
    <property type="component" value="Unassembled WGS sequence"/>
</dbReference>
<evidence type="ECO:0000313" key="1">
    <source>
        <dbReference type="EMBL" id="RVW53761.1"/>
    </source>
</evidence>
<evidence type="ECO:0008006" key="3">
    <source>
        <dbReference type="Google" id="ProtNLM"/>
    </source>
</evidence>
<dbReference type="EMBL" id="QGNW01001141">
    <property type="protein sequence ID" value="RVW53761.1"/>
    <property type="molecule type" value="Genomic_DNA"/>
</dbReference>
<dbReference type="AlphaFoldDB" id="A0A438F1B9"/>
<name>A0A438F1B9_VITVI</name>
<reference evidence="1 2" key="1">
    <citation type="journal article" date="2018" name="PLoS Genet.">
        <title>Population sequencing reveals clonal diversity and ancestral inbreeding in the grapevine cultivar Chardonnay.</title>
        <authorList>
            <person name="Roach M.J."/>
            <person name="Johnson D.L."/>
            <person name="Bohlmann J."/>
            <person name="van Vuuren H.J."/>
            <person name="Jones S.J."/>
            <person name="Pretorius I.S."/>
            <person name="Schmidt S.A."/>
            <person name="Borneman A.R."/>
        </authorList>
    </citation>
    <scope>NUCLEOTIDE SEQUENCE [LARGE SCALE GENOMIC DNA]</scope>
    <source>
        <strain evidence="2">cv. Chardonnay</strain>
        <tissue evidence="1">Leaf</tissue>
    </source>
</reference>
<protein>
    <recommendedName>
        <fullName evidence="3">Retrotransposon gag domain-containing protein</fullName>
    </recommendedName>
</protein>